<accession>A0AA37PBD9</accession>
<dbReference type="RefSeq" id="XP_049131473.1">
    <property type="nucleotide sequence ID" value="XM_049275516.1"/>
</dbReference>
<evidence type="ECO:0000313" key="5">
    <source>
        <dbReference type="Proteomes" id="UP001055115"/>
    </source>
</evidence>
<feature type="compositionally biased region" description="Polar residues" evidence="2">
    <location>
        <begin position="94"/>
        <end position="105"/>
    </location>
</feature>
<feature type="domain" description="C2H2-type" evidence="3">
    <location>
        <begin position="168"/>
        <end position="200"/>
    </location>
</feature>
<gene>
    <name evidence="4" type="ORF">ColSpa_09304</name>
</gene>
<evidence type="ECO:0000256" key="2">
    <source>
        <dbReference type="SAM" id="MobiDB-lite"/>
    </source>
</evidence>
<feature type="compositionally biased region" description="Low complexity" evidence="2">
    <location>
        <begin position="65"/>
        <end position="87"/>
    </location>
</feature>
<organism evidence="4 5">
    <name type="scientific">Colletotrichum spaethianum</name>
    <dbReference type="NCBI Taxonomy" id="700344"/>
    <lineage>
        <taxon>Eukaryota</taxon>
        <taxon>Fungi</taxon>
        <taxon>Dikarya</taxon>
        <taxon>Ascomycota</taxon>
        <taxon>Pezizomycotina</taxon>
        <taxon>Sordariomycetes</taxon>
        <taxon>Hypocreomycetidae</taxon>
        <taxon>Glomerellales</taxon>
        <taxon>Glomerellaceae</taxon>
        <taxon>Colletotrichum</taxon>
        <taxon>Colletotrichum spaethianum species complex</taxon>
    </lineage>
</organism>
<dbReference type="EMBL" id="BQXU01000027">
    <property type="protein sequence ID" value="GKT49123.1"/>
    <property type="molecule type" value="Genomic_DNA"/>
</dbReference>
<name>A0AA37PBD9_9PEZI</name>
<keyword evidence="5" id="KW-1185">Reference proteome</keyword>
<feature type="region of interest" description="Disordered" evidence="2">
    <location>
        <begin position="47"/>
        <end position="134"/>
    </location>
</feature>
<sequence>MASLQDIMNVDEDQLESHTIKNKQVPALSGSHHQSYLAPNAAYNSSYAIGREPADNSSTQQGTKRSSPSHTTKSTPPGSSSSSSRPPNARRRSNVSTDSMEQSNYGYGHAGSPSGQSMRHFGQAPAGGDVPIKLTPITGRVSRAKKGMKVHTCDICRPPKLSHETPQYACPVPGCDRAFHRKDLLERHQQRQYVWSSKNECERV</sequence>
<keyword evidence="1" id="KW-0863">Zinc-finger</keyword>
<dbReference type="Gene3D" id="3.30.160.60">
    <property type="entry name" value="Classic Zinc Finger"/>
    <property type="match status" value="1"/>
</dbReference>
<protein>
    <recommendedName>
        <fullName evidence="3">C2H2-type domain-containing protein</fullName>
    </recommendedName>
</protein>
<feature type="compositionally biased region" description="Polar residues" evidence="2">
    <location>
        <begin position="55"/>
        <end position="64"/>
    </location>
</feature>
<evidence type="ECO:0000259" key="3">
    <source>
        <dbReference type="PROSITE" id="PS50157"/>
    </source>
</evidence>
<proteinExistence type="predicted"/>
<dbReference type="AlphaFoldDB" id="A0AA37PBD9"/>
<dbReference type="GeneID" id="73330106"/>
<keyword evidence="1" id="KW-0862">Zinc</keyword>
<comment type="caution">
    <text evidence="4">The sequence shown here is derived from an EMBL/GenBank/DDBJ whole genome shotgun (WGS) entry which is preliminary data.</text>
</comment>
<dbReference type="Proteomes" id="UP001055115">
    <property type="component" value="Unassembled WGS sequence"/>
</dbReference>
<dbReference type="InterPro" id="IPR013087">
    <property type="entry name" value="Znf_C2H2_type"/>
</dbReference>
<keyword evidence="1" id="KW-0479">Metal-binding</keyword>
<evidence type="ECO:0000313" key="4">
    <source>
        <dbReference type="EMBL" id="GKT49123.1"/>
    </source>
</evidence>
<evidence type="ECO:0000256" key="1">
    <source>
        <dbReference type="PROSITE-ProRule" id="PRU00042"/>
    </source>
</evidence>
<reference evidence="4 5" key="1">
    <citation type="submission" date="2022-03" db="EMBL/GenBank/DDBJ databases">
        <title>Genome data of Colletotrichum spp.</title>
        <authorList>
            <person name="Utami Y.D."/>
            <person name="Hiruma K."/>
        </authorList>
    </citation>
    <scope>NUCLEOTIDE SEQUENCE [LARGE SCALE GENOMIC DNA]</scope>
    <source>
        <strain evidence="4 5">MAFF 239500</strain>
    </source>
</reference>
<dbReference type="GO" id="GO:0008270">
    <property type="term" value="F:zinc ion binding"/>
    <property type="evidence" value="ECO:0007669"/>
    <property type="project" value="UniProtKB-KW"/>
</dbReference>
<dbReference type="PROSITE" id="PS50157">
    <property type="entry name" value="ZINC_FINGER_C2H2_2"/>
    <property type="match status" value="1"/>
</dbReference>